<protein>
    <submittedName>
        <fullName evidence="1">Uncharacterized protein</fullName>
    </submittedName>
</protein>
<accession>A0ACB6FQ75</accession>
<organism evidence="1 2">
    <name type="scientific">Alternaria gaisen</name>
    <dbReference type="NCBI Taxonomy" id="167740"/>
    <lineage>
        <taxon>Eukaryota</taxon>
        <taxon>Fungi</taxon>
        <taxon>Dikarya</taxon>
        <taxon>Ascomycota</taxon>
        <taxon>Pezizomycotina</taxon>
        <taxon>Dothideomycetes</taxon>
        <taxon>Pleosporomycetidae</taxon>
        <taxon>Pleosporales</taxon>
        <taxon>Pleosporineae</taxon>
        <taxon>Pleosporaceae</taxon>
        <taxon>Alternaria</taxon>
        <taxon>Alternaria sect. Alternaria</taxon>
    </lineage>
</organism>
<keyword evidence="2" id="KW-1185">Reference proteome</keyword>
<proteinExistence type="predicted"/>
<dbReference type="Proteomes" id="UP000293547">
    <property type="component" value="Unassembled WGS sequence"/>
</dbReference>
<reference evidence="1 2" key="1">
    <citation type="journal article" date="2019" name="bioRxiv">
        <title>Genomics, evolutionary history and diagnostics of the Alternaria alternata species group including apple and Asian pear pathotypes.</title>
        <authorList>
            <person name="Armitage A.D."/>
            <person name="Cockerton H.M."/>
            <person name="Sreenivasaprasad S."/>
            <person name="Woodhall J.W."/>
            <person name="Lane C.R."/>
            <person name="Harrison R.J."/>
            <person name="Clarkson J.P."/>
        </authorList>
    </citation>
    <scope>NUCLEOTIDE SEQUENCE [LARGE SCALE GENOMIC DNA]</scope>
    <source>
        <strain evidence="1 2">FERA 650</strain>
    </source>
</reference>
<evidence type="ECO:0000313" key="2">
    <source>
        <dbReference type="Proteomes" id="UP000293547"/>
    </source>
</evidence>
<sequence>MALRKTTAGDKIPKAKKASTIKKSEDKVIKRPARGYHKFRNGLLNVAPKGDEKELTKQNRTSPLLRLPPEIRNIIWKLIEVHHPATINQLLRYLSPSSRLYLTKLLPCLQDLHIRLFEVLDTSTQKANEERIRKWLELGIQDKPINVKVEQTAEKWTINVNDA</sequence>
<comment type="caution">
    <text evidence="1">The sequence shown here is derived from an EMBL/GenBank/DDBJ whole genome shotgun (WGS) entry which is preliminary data.</text>
</comment>
<gene>
    <name evidence="1" type="ORF">AG0111_0g5446</name>
</gene>
<dbReference type="EMBL" id="PDWZ02000004">
    <property type="protein sequence ID" value="KAB2106559.1"/>
    <property type="molecule type" value="Genomic_DNA"/>
</dbReference>
<name>A0ACB6FQ75_9PLEO</name>
<evidence type="ECO:0000313" key="1">
    <source>
        <dbReference type="EMBL" id="KAB2106559.1"/>
    </source>
</evidence>